<keyword evidence="2" id="KW-1185">Reference proteome</keyword>
<dbReference type="Proteomes" id="UP001163603">
    <property type="component" value="Chromosome 4"/>
</dbReference>
<sequence length="29" mass="3465">MHVQMSECGRIATYWGKRRAHQRGRSQFS</sequence>
<proteinExistence type="predicted"/>
<name>A0ACC0YX50_9ROSI</name>
<comment type="caution">
    <text evidence="1">The sequence shown here is derived from an EMBL/GenBank/DDBJ whole genome shotgun (WGS) entry which is preliminary data.</text>
</comment>
<evidence type="ECO:0000313" key="2">
    <source>
        <dbReference type="Proteomes" id="UP001163603"/>
    </source>
</evidence>
<dbReference type="EMBL" id="CM047739">
    <property type="protein sequence ID" value="KAJ0042195.1"/>
    <property type="molecule type" value="Genomic_DNA"/>
</dbReference>
<organism evidence="1 2">
    <name type="scientific">Pistacia integerrima</name>
    <dbReference type="NCBI Taxonomy" id="434235"/>
    <lineage>
        <taxon>Eukaryota</taxon>
        <taxon>Viridiplantae</taxon>
        <taxon>Streptophyta</taxon>
        <taxon>Embryophyta</taxon>
        <taxon>Tracheophyta</taxon>
        <taxon>Spermatophyta</taxon>
        <taxon>Magnoliopsida</taxon>
        <taxon>eudicotyledons</taxon>
        <taxon>Gunneridae</taxon>
        <taxon>Pentapetalae</taxon>
        <taxon>rosids</taxon>
        <taxon>malvids</taxon>
        <taxon>Sapindales</taxon>
        <taxon>Anacardiaceae</taxon>
        <taxon>Pistacia</taxon>
    </lineage>
</organism>
<protein>
    <submittedName>
        <fullName evidence="1">Uncharacterized protein</fullName>
    </submittedName>
</protein>
<accession>A0ACC0YX50</accession>
<reference evidence="2" key="1">
    <citation type="journal article" date="2023" name="G3 (Bethesda)">
        <title>Genome assembly and association tests identify interacting loci associated with vigor, precocity, and sex in interspecific pistachio rootstocks.</title>
        <authorList>
            <person name="Palmer W."/>
            <person name="Jacygrad E."/>
            <person name="Sagayaradj S."/>
            <person name="Cavanaugh K."/>
            <person name="Han R."/>
            <person name="Bertier L."/>
            <person name="Beede B."/>
            <person name="Kafkas S."/>
            <person name="Golino D."/>
            <person name="Preece J."/>
            <person name="Michelmore R."/>
        </authorList>
    </citation>
    <scope>NUCLEOTIDE SEQUENCE [LARGE SCALE GENOMIC DNA]</scope>
</reference>
<evidence type="ECO:0000313" key="1">
    <source>
        <dbReference type="EMBL" id="KAJ0042195.1"/>
    </source>
</evidence>
<gene>
    <name evidence="1" type="ORF">Pint_18779</name>
</gene>